<dbReference type="Gene3D" id="3.40.50.300">
    <property type="entry name" value="P-loop containing nucleotide triphosphate hydrolases"/>
    <property type="match status" value="1"/>
</dbReference>
<dbReference type="GO" id="GO:0016301">
    <property type="term" value="F:kinase activity"/>
    <property type="evidence" value="ECO:0007669"/>
    <property type="project" value="InterPro"/>
</dbReference>
<dbReference type="InterPro" id="IPR003593">
    <property type="entry name" value="AAA+_ATPase"/>
</dbReference>
<dbReference type="Proteomes" id="UP001150062">
    <property type="component" value="Unassembled WGS sequence"/>
</dbReference>
<feature type="domain" description="AAA+ ATPase" evidence="1">
    <location>
        <begin position="264"/>
        <end position="426"/>
    </location>
</feature>
<dbReference type="Pfam" id="PF00485">
    <property type="entry name" value="PRK"/>
    <property type="match status" value="1"/>
</dbReference>
<evidence type="ECO:0000313" key="2">
    <source>
        <dbReference type="EMBL" id="KAJ3438958.1"/>
    </source>
</evidence>
<organism evidence="2 4">
    <name type="scientific">Anaeramoeba flamelloides</name>
    <dbReference type="NCBI Taxonomy" id="1746091"/>
    <lineage>
        <taxon>Eukaryota</taxon>
        <taxon>Metamonada</taxon>
        <taxon>Anaeramoebidae</taxon>
        <taxon>Anaeramoeba</taxon>
    </lineage>
</organism>
<reference evidence="2" key="2">
    <citation type="submission" date="2022-08" db="EMBL/GenBank/DDBJ databases">
        <title>Novel sulphate-reducing endosymbionts in the free-living metamonad Anaeramoeba.</title>
        <authorList>
            <person name="Jerlstrom-Hultqvist J."/>
            <person name="Cepicka I."/>
            <person name="Gallot-Lavallee L."/>
            <person name="Salas-Leiva D."/>
            <person name="Curtis B.A."/>
            <person name="Zahonova K."/>
            <person name="Pipaliya S."/>
            <person name="Dacks J."/>
            <person name="Roger A.J."/>
        </authorList>
    </citation>
    <scope>NUCLEOTIDE SEQUENCE</scope>
    <source>
        <strain evidence="2">Busselton2</strain>
    </source>
</reference>
<sequence length="531" mass="62427">MNEFGEFYREQSHEDLSSLIDRLNVEEDQLQKIDQKESKIMITRKHLRKTQNTLSFLLVAAYKEVMEDREIAIVHSFGAGYFFRDKDIKFQLDEETVTKLQKKIQEYIDDEEKIEKTIIKRTQLVEIFKKNNWKHKLGILNTWRVEYVPVLKFKHHLDYIIEPITPKKNLITAFDLKPFHGGIVLRFPTLGDPKMKKPFDDRPKLFELIKERDVWADLLDIAYIDELNEQIYTKKIDRLKWVAEGLHENKLRDIAGTITESFPSRRIVTIAGPSSSGKTTFAKRLSIHFAVLGLKARTLSLDDYFVDRADMVVDENGERDFEDISAVNLKLLVKRLKDLLDGEEIPERHFNFVKGIGMDNFEKMWSLGEKEILIIEGIHGLNPKFTGRVGDKNIWKIYVSALTQLNIDIHHRISTSDCRLLRRIIRDYQFRGWNPKETLKMWGNVRKGEEKNIFPYQELTDFTFNTSLVYELPVISIYVRQLLAQVKGDKELRVEAARLMKFLSFFFLLSPERVPGISILREFIGKSDFRY</sequence>
<evidence type="ECO:0000313" key="4">
    <source>
        <dbReference type="Proteomes" id="UP001146793"/>
    </source>
</evidence>
<dbReference type="SMART" id="SM00382">
    <property type="entry name" value="AAA"/>
    <property type="match status" value="1"/>
</dbReference>
<evidence type="ECO:0000313" key="5">
    <source>
        <dbReference type="Proteomes" id="UP001150062"/>
    </source>
</evidence>
<name>A0AAV7ZB51_9EUKA</name>
<dbReference type="GO" id="GO:0005524">
    <property type="term" value="F:ATP binding"/>
    <property type="evidence" value="ECO:0007669"/>
    <property type="project" value="InterPro"/>
</dbReference>
<evidence type="ECO:0000259" key="1">
    <source>
        <dbReference type="SMART" id="SM00382"/>
    </source>
</evidence>
<gene>
    <name evidence="2" type="ORF">M0812_14973</name>
    <name evidence="3" type="ORF">M0813_21406</name>
</gene>
<dbReference type="InterPro" id="IPR006083">
    <property type="entry name" value="PRK/URK"/>
</dbReference>
<proteinExistence type="predicted"/>
<dbReference type="Gene3D" id="3.30.980.10">
    <property type="entry name" value="Threonyl-trna Synthetase, Chain A, domain 2"/>
    <property type="match status" value="1"/>
</dbReference>
<dbReference type="InterPro" id="IPR018163">
    <property type="entry name" value="Thr/Ala-tRNA-synth_IIc_edit"/>
</dbReference>
<comment type="caution">
    <text evidence="2">The sequence shown here is derived from an EMBL/GenBank/DDBJ whole genome shotgun (WGS) entry which is preliminary data.</text>
</comment>
<evidence type="ECO:0000313" key="3">
    <source>
        <dbReference type="EMBL" id="KAJ6244142.1"/>
    </source>
</evidence>
<dbReference type="EMBL" id="JANTQA010000032">
    <property type="protein sequence ID" value="KAJ3438958.1"/>
    <property type="molecule type" value="Genomic_DNA"/>
</dbReference>
<dbReference type="EMBL" id="JAOAOG010000166">
    <property type="protein sequence ID" value="KAJ6244142.1"/>
    <property type="molecule type" value="Genomic_DNA"/>
</dbReference>
<dbReference type="SUPFAM" id="SSF55186">
    <property type="entry name" value="ThrRS/AlaRS common domain"/>
    <property type="match status" value="1"/>
</dbReference>
<keyword evidence="5" id="KW-1185">Reference proteome</keyword>
<dbReference type="PANTHER" id="PTHR10285">
    <property type="entry name" value="URIDINE KINASE"/>
    <property type="match status" value="1"/>
</dbReference>
<dbReference type="AlphaFoldDB" id="A0AAV7ZB51"/>
<dbReference type="Proteomes" id="UP001146793">
    <property type="component" value="Unassembled WGS sequence"/>
</dbReference>
<dbReference type="SUPFAM" id="SSF52540">
    <property type="entry name" value="P-loop containing nucleoside triphosphate hydrolases"/>
    <property type="match status" value="1"/>
</dbReference>
<accession>A0AAV7ZB51</accession>
<dbReference type="InterPro" id="IPR027417">
    <property type="entry name" value="P-loop_NTPase"/>
</dbReference>
<protein>
    <submittedName>
        <fullName evidence="2">Phosphoribulokinase family protein-related protein</fullName>
    </submittedName>
</protein>
<reference evidence="3" key="1">
    <citation type="submission" date="2022-08" db="EMBL/GenBank/DDBJ databases">
        <title>Novel sulfate-reducing endosymbionts in the free-living metamonad Anaeramoeba.</title>
        <authorList>
            <person name="Jerlstrom-Hultqvist J."/>
            <person name="Cepicka I."/>
            <person name="Gallot-Lavallee L."/>
            <person name="Salas-Leiva D."/>
            <person name="Curtis B.A."/>
            <person name="Zahonova K."/>
            <person name="Pipaliya S."/>
            <person name="Dacks J."/>
            <person name="Roger A.J."/>
        </authorList>
    </citation>
    <scope>NUCLEOTIDE SEQUENCE</scope>
    <source>
        <strain evidence="3">Schooner1</strain>
    </source>
</reference>
<dbReference type="CDD" id="cd02028">
    <property type="entry name" value="UMPK_like"/>
    <property type="match status" value="1"/>
</dbReference>